<proteinExistence type="predicted"/>
<evidence type="ECO:0000313" key="2">
    <source>
        <dbReference type="Proteomes" id="UP000298416"/>
    </source>
</evidence>
<organism evidence="1">
    <name type="scientific">Salvia splendens</name>
    <name type="common">Scarlet sage</name>
    <dbReference type="NCBI Taxonomy" id="180675"/>
    <lineage>
        <taxon>Eukaryota</taxon>
        <taxon>Viridiplantae</taxon>
        <taxon>Streptophyta</taxon>
        <taxon>Embryophyta</taxon>
        <taxon>Tracheophyta</taxon>
        <taxon>Spermatophyta</taxon>
        <taxon>Magnoliopsida</taxon>
        <taxon>eudicotyledons</taxon>
        <taxon>Gunneridae</taxon>
        <taxon>Pentapetalae</taxon>
        <taxon>asterids</taxon>
        <taxon>lamiids</taxon>
        <taxon>Lamiales</taxon>
        <taxon>Lamiaceae</taxon>
        <taxon>Nepetoideae</taxon>
        <taxon>Mentheae</taxon>
        <taxon>Salviinae</taxon>
        <taxon>Salvia</taxon>
        <taxon>Salvia subgen. Calosphace</taxon>
        <taxon>core Calosphace</taxon>
    </lineage>
</organism>
<dbReference type="EMBL" id="PNBA02000015">
    <property type="protein sequence ID" value="KAG6399216.1"/>
    <property type="molecule type" value="Genomic_DNA"/>
</dbReference>
<protein>
    <submittedName>
        <fullName evidence="1">Uncharacterized protein</fullName>
    </submittedName>
</protein>
<dbReference type="AlphaFoldDB" id="A0A8X8WQX0"/>
<reference evidence="1" key="2">
    <citation type="submission" date="2020-08" db="EMBL/GenBank/DDBJ databases">
        <title>Plant Genome Project.</title>
        <authorList>
            <person name="Zhang R.-G."/>
        </authorList>
    </citation>
    <scope>NUCLEOTIDE SEQUENCE</scope>
    <source>
        <strain evidence="1">Huo1</strain>
        <tissue evidence="1">Leaf</tissue>
    </source>
</reference>
<keyword evidence="2" id="KW-1185">Reference proteome</keyword>
<gene>
    <name evidence="1" type="ORF">SASPL_140692</name>
</gene>
<dbReference type="PANTHER" id="PTHR34285:SF6">
    <property type="entry name" value="TRANSMEMBRANE PROTEIN"/>
    <property type="match status" value="1"/>
</dbReference>
<evidence type="ECO:0000313" key="1">
    <source>
        <dbReference type="EMBL" id="KAG6399216.1"/>
    </source>
</evidence>
<sequence length="313" mass="35107">MKSVYSYGDPKRIFNLPFLSHFSTSTTHPSDLSLSLSTNFPSFPSLKLSHATAGAPPLTLTLKSGTGLFGSPKNSPFVISAHFSFDPSNPAHPNPTLSLFLKPSSGLSLRKSSTPAAVKELPPQKISRASILKGTQLAAETQMPLAKRLALSFRWRVNLAEDQLPILRINKIGIQRIDDAVRADEKSEPKSGELEVMKSMLFWMKREVDDLTRANQQMKSEFEELRRRSRGGVGGGDVIREGVRKKAVAPMKQWKVEERGNGSEKREEKKNGNVGMDVEKLLSLYIRCRMCFCFSWIELDCNETIELYEQIYK</sequence>
<dbReference type="Proteomes" id="UP000298416">
    <property type="component" value="Unassembled WGS sequence"/>
</dbReference>
<reference evidence="1" key="1">
    <citation type="submission" date="2018-01" db="EMBL/GenBank/DDBJ databases">
        <authorList>
            <person name="Mao J.F."/>
        </authorList>
    </citation>
    <scope>NUCLEOTIDE SEQUENCE</scope>
    <source>
        <strain evidence="1">Huo1</strain>
        <tissue evidence="1">Leaf</tissue>
    </source>
</reference>
<name>A0A8X8WQX0_SALSN</name>
<accession>A0A8X8WQX0</accession>
<dbReference type="PANTHER" id="PTHR34285">
    <property type="entry name" value="OS08G0510800 PROTEIN"/>
    <property type="match status" value="1"/>
</dbReference>
<comment type="caution">
    <text evidence="1">The sequence shown here is derived from an EMBL/GenBank/DDBJ whole genome shotgun (WGS) entry which is preliminary data.</text>
</comment>